<dbReference type="AlphaFoldDB" id="A0A5C0F2R1"/>
<gene>
    <name evidence="2" type="primary">ycf89</name>
</gene>
<dbReference type="RefSeq" id="YP_009695334.1">
    <property type="nucleotide sequence ID" value="NC_044785.1"/>
</dbReference>
<accession>A0A5C0F2R1</accession>
<keyword evidence="1" id="KW-1133">Transmembrane helix</keyword>
<evidence type="ECO:0000256" key="1">
    <source>
        <dbReference type="SAM" id="Phobius"/>
    </source>
</evidence>
<geneLocation type="plastid" evidence="2"/>
<dbReference type="GeneID" id="41826847"/>
<evidence type="ECO:0000313" key="2">
    <source>
        <dbReference type="EMBL" id="QEI59619.1"/>
    </source>
</evidence>
<keyword evidence="2" id="KW-0934">Plastid</keyword>
<reference evidence="2" key="1">
    <citation type="submission" date="2019-06" db="EMBL/GenBank/DDBJ databases">
        <authorList>
            <person name="Grosvenor D.A."/>
            <person name="Keepers K.G."/>
            <person name="Pogoda C.S."/>
            <person name="Kane N.C."/>
            <person name="Kociolek J.P."/>
        </authorList>
    </citation>
    <scope>NUCLEOTIDE SEQUENCE</scope>
</reference>
<organism evidence="2">
    <name type="scientific">Nitzschia alba</name>
    <name type="common">Marine diatom</name>
    <dbReference type="NCBI Taxonomy" id="2858"/>
    <lineage>
        <taxon>Eukaryota</taxon>
        <taxon>Sar</taxon>
        <taxon>Stramenopiles</taxon>
        <taxon>Ochrophyta</taxon>
        <taxon>Bacillariophyta</taxon>
        <taxon>Bacillariophyceae</taxon>
        <taxon>Bacillariophycidae</taxon>
        <taxon>Bacillariales</taxon>
        <taxon>Bacillariaceae</taxon>
        <taxon>Nitzschia</taxon>
    </lineage>
</organism>
<sequence>MFIHINNTLDTIKQLAFLEYLYKLSLRLLDNPKNFGMLKLDIRDNFSPHIMLWPLIDFPENIAEVFFGSTPKTNLIKKIPLSTFEDGVYSFFIEEYSNLVFLPNIISRILQINCNICFNTDFLDTFREMLFIGLILYAEMISLRLSLIWFWGFNPYEPPLCYVCLLVDWCDAVFREILPTVLGINTALYVFIGFLGETADDLNSLVLTMPFLPNEAESMIITLKDSSIVPILLYHSLPIFWYKKFIPNEIRKFWYSENPLILIYMTVLYDDLNLRLLPTRNNYQGIYEFIKIYLT</sequence>
<proteinExistence type="predicted"/>
<dbReference type="EMBL" id="MN065498">
    <property type="protein sequence ID" value="QEI59619.1"/>
    <property type="molecule type" value="Genomic_DNA"/>
</dbReference>
<protein>
    <submittedName>
        <fullName evidence="2">Uncharacterized protein</fullName>
    </submittedName>
</protein>
<name>A0A5C0F2R1_NITAL</name>
<keyword evidence="1" id="KW-0812">Transmembrane</keyword>
<feature type="transmembrane region" description="Helical" evidence="1">
    <location>
        <begin position="129"/>
        <end position="151"/>
    </location>
</feature>
<keyword evidence="1" id="KW-0472">Membrane</keyword>